<proteinExistence type="predicted"/>
<name>A0A8S5L9I6_9CAUD</name>
<protein>
    <submittedName>
        <fullName evidence="1">Uncharacterized protein</fullName>
    </submittedName>
</protein>
<reference evidence="1" key="1">
    <citation type="journal article" date="2021" name="Proc. Natl. Acad. Sci. U.S.A.">
        <title>A Catalog of Tens of Thousands of Viruses from Human Metagenomes Reveals Hidden Associations with Chronic Diseases.</title>
        <authorList>
            <person name="Tisza M.J."/>
            <person name="Buck C.B."/>
        </authorList>
    </citation>
    <scope>NUCLEOTIDE SEQUENCE</scope>
    <source>
        <strain evidence="1">CtPuP5</strain>
    </source>
</reference>
<dbReference type="EMBL" id="BK014662">
    <property type="protein sequence ID" value="DAD66604.1"/>
    <property type="molecule type" value="Genomic_DNA"/>
</dbReference>
<accession>A0A8S5L9I6</accession>
<organism evidence="1">
    <name type="scientific">Myoviridae sp. ctPuP5</name>
    <dbReference type="NCBI Taxonomy" id="2823543"/>
    <lineage>
        <taxon>Viruses</taxon>
        <taxon>Duplodnaviria</taxon>
        <taxon>Heunggongvirae</taxon>
        <taxon>Uroviricota</taxon>
        <taxon>Caudoviricetes</taxon>
    </lineage>
</organism>
<evidence type="ECO:0000313" key="1">
    <source>
        <dbReference type="EMBL" id="DAD66604.1"/>
    </source>
</evidence>
<sequence length="182" mass="21550">MAKYGNFVGQKDLALTEEEKQMFLNFFKKTLFIRYDKYGFEKIFTDINVSEDCFTTFTDFKTYHFNFMTEKPLNGRNYKGDRVFDFKGITFSIRKQNGFLEIKGKDGLALRDENGELIKDYEHAPKFQYTLSVRVNGLKIPYKCRNKEIISLLDSFQYDTNIEDFYLSSICYGLYRNIDGLK</sequence>